<feature type="transmembrane region" description="Helical" evidence="2">
    <location>
        <begin position="12"/>
        <end position="31"/>
    </location>
</feature>
<dbReference type="EMBL" id="SFCI01001044">
    <property type="protein sequence ID" value="TFY76944.1"/>
    <property type="molecule type" value="Genomic_DNA"/>
</dbReference>
<proteinExistence type="predicted"/>
<dbReference type="STRING" id="135208.A0A4Y9ZRP7"/>
<evidence type="ECO:0000256" key="1">
    <source>
        <dbReference type="SAM" id="MobiDB-lite"/>
    </source>
</evidence>
<keyword evidence="2" id="KW-0812">Transmembrane</keyword>
<feature type="region of interest" description="Disordered" evidence="1">
    <location>
        <begin position="203"/>
        <end position="226"/>
    </location>
</feature>
<dbReference type="PANTHER" id="PTHR28013">
    <property type="entry name" value="PROTEIN DCV1-RELATED"/>
    <property type="match status" value="1"/>
</dbReference>
<dbReference type="PANTHER" id="PTHR28013:SF4">
    <property type="entry name" value="MARVEL DOMAIN-CONTAINING PROTEIN"/>
    <property type="match status" value="1"/>
</dbReference>
<reference evidence="3 4" key="1">
    <citation type="submission" date="2019-02" db="EMBL/GenBank/DDBJ databases">
        <title>Genome sequencing of the rare red list fungi Hericium alpestre (H. flagellum).</title>
        <authorList>
            <person name="Buettner E."/>
            <person name="Kellner H."/>
        </authorList>
    </citation>
    <scope>NUCLEOTIDE SEQUENCE [LARGE SCALE GENOMIC DNA]</scope>
    <source>
        <strain evidence="3 4">DSM 108284</strain>
    </source>
</reference>
<dbReference type="GO" id="GO:0005886">
    <property type="term" value="C:plasma membrane"/>
    <property type="evidence" value="ECO:0007669"/>
    <property type="project" value="InterPro"/>
</dbReference>
<gene>
    <name evidence="3" type="ORF">EWM64_g7070</name>
</gene>
<feature type="region of interest" description="Disordered" evidence="1">
    <location>
        <begin position="239"/>
        <end position="353"/>
    </location>
</feature>
<keyword evidence="2" id="KW-1133">Transmembrane helix</keyword>
<dbReference type="InterPro" id="IPR009571">
    <property type="entry name" value="SUR7/Rim9-like_fungi"/>
</dbReference>
<dbReference type="GO" id="GO:0032153">
    <property type="term" value="C:cell division site"/>
    <property type="evidence" value="ECO:0007669"/>
    <property type="project" value="TreeGrafter"/>
</dbReference>
<name>A0A4Y9ZRP7_9AGAM</name>
<evidence type="ECO:0000256" key="2">
    <source>
        <dbReference type="SAM" id="Phobius"/>
    </source>
</evidence>
<feature type="region of interest" description="Disordered" evidence="1">
    <location>
        <begin position="440"/>
        <end position="465"/>
    </location>
</feature>
<accession>A0A4Y9ZRP7</accession>
<protein>
    <submittedName>
        <fullName evidence="3">Uncharacterized protein</fullName>
    </submittedName>
</protein>
<feature type="transmembrane region" description="Helical" evidence="2">
    <location>
        <begin position="176"/>
        <end position="195"/>
    </location>
</feature>
<dbReference type="OrthoDB" id="3365245at2759"/>
<dbReference type="InterPro" id="IPR051380">
    <property type="entry name" value="pH-response_reg_palI/RIM9"/>
</dbReference>
<feature type="transmembrane region" description="Helical" evidence="2">
    <location>
        <begin position="134"/>
        <end position="156"/>
    </location>
</feature>
<dbReference type="AlphaFoldDB" id="A0A4Y9ZRP7"/>
<keyword evidence="4" id="KW-1185">Reference proteome</keyword>
<organism evidence="3 4">
    <name type="scientific">Hericium alpestre</name>
    <dbReference type="NCBI Taxonomy" id="135208"/>
    <lineage>
        <taxon>Eukaryota</taxon>
        <taxon>Fungi</taxon>
        <taxon>Dikarya</taxon>
        <taxon>Basidiomycota</taxon>
        <taxon>Agaricomycotina</taxon>
        <taxon>Agaricomycetes</taxon>
        <taxon>Russulales</taxon>
        <taxon>Hericiaceae</taxon>
        <taxon>Hericium</taxon>
    </lineage>
</organism>
<keyword evidence="2" id="KW-0472">Membrane</keyword>
<dbReference type="GO" id="GO:0035838">
    <property type="term" value="C:growing cell tip"/>
    <property type="evidence" value="ECO:0007669"/>
    <property type="project" value="TreeGrafter"/>
</dbReference>
<feature type="transmembrane region" description="Helical" evidence="2">
    <location>
        <begin position="97"/>
        <end position="122"/>
    </location>
</feature>
<feature type="compositionally biased region" description="Basic and acidic residues" evidence="1">
    <location>
        <begin position="271"/>
        <end position="284"/>
    </location>
</feature>
<comment type="caution">
    <text evidence="3">The sequence shown here is derived from an EMBL/GenBank/DDBJ whole genome shotgun (WGS) entry which is preliminary data.</text>
</comment>
<evidence type="ECO:0000313" key="4">
    <source>
        <dbReference type="Proteomes" id="UP000298061"/>
    </source>
</evidence>
<feature type="non-terminal residue" evidence="3">
    <location>
        <position position="465"/>
    </location>
</feature>
<dbReference type="Proteomes" id="UP000298061">
    <property type="component" value="Unassembled WGS sequence"/>
</dbReference>
<dbReference type="Pfam" id="PF06687">
    <property type="entry name" value="SUR7"/>
    <property type="match status" value="1"/>
</dbReference>
<evidence type="ECO:0000313" key="3">
    <source>
        <dbReference type="EMBL" id="TFY76944.1"/>
    </source>
</evidence>
<sequence length="465" mass="49280">MGLIRPATPGFLVTLIATILLAVVSFSVPLFKSVYFLKASLAVEGISGSITFGTLGYCTQLPNGTTCSKASVGYELNINQLVGDDSRIQIPNILVKWITYALVLHIVAFALAGISAIFGLLAHVREFSMSCMSTCISGFGAAITLLAFIFDLVFFFVAKSRINKVQGGSASMGNAIWLTLAAWLLLFFAGCFYGIGRCCGSRRSRDQNRNQNGSETGWGVPRGNNNGGYEEQMRLDAVKAEADRKARQKQGEIGLPAFNEYDPTEPLNGGHGHDEPALGYHDHAASPVSPGGAYGGPGRQRSQNTGYAGGYAQAPAGTRAVDDYYNAPAPQAPAGYPPQPRRQGTMSSAYTQTSSGYAPSAAAAGAAAGYMAAGAHQPYPTQGHDQYASQTAYGHDAGASAYAPAHQQYPTAQSTYDPYNQYTSAPEPALNPVTYNNSALLYGAGTPTSQQPRMPETRATSRRRS</sequence>